<sequence length="119" mass="13309">MRQGFAHQAVLDMTPDDDERAPGAAITTVLCGHWEHEPPCPVAAHHTRAERVGAEVRLRILFATEPQREQRVRHDIDRALARGELVGPDGRTTRWRLLRSGPGEPSAEEAEHLDRLARG</sequence>
<organism evidence="2 3">
    <name type="scientific">Micromonospora kangleipakensis</name>
    <dbReference type="NCBI Taxonomy" id="1077942"/>
    <lineage>
        <taxon>Bacteria</taxon>
        <taxon>Bacillati</taxon>
        <taxon>Actinomycetota</taxon>
        <taxon>Actinomycetes</taxon>
        <taxon>Micromonosporales</taxon>
        <taxon>Micromonosporaceae</taxon>
        <taxon>Micromonospora</taxon>
    </lineage>
</organism>
<dbReference type="EMBL" id="SHLD01000001">
    <property type="protein sequence ID" value="RZU76270.1"/>
    <property type="molecule type" value="Genomic_DNA"/>
</dbReference>
<keyword evidence="3" id="KW-1185">Reference proteome</keyword>
<proteinExistence type="predicted"/>
<reference evidence="2 3" key="1">
    <citation type="submission" date="2019-02" db="EMBL/GenBank/DDBJ databases">
        <title>Sequencing the genomes of 1000 actinobacteria strains.</title>
        <authorList>
            <person name="Klenk H.-P."/>
        </authorList>
    </citation>
    <scope>NUCLEOTIDE SEQUENCE [LARGE SCALE GENOMIC DNA]</scope>
    <source>
        <strain evidence="2 3">DSM 45612</strain>
    </source>
</reference>
<gene>
    <name evidence="2" type="ORF">EV384_4907</name>
</gene>
<feature type="region of interest" description="Disordered" evidence="1">
    <location>
        <begin position="1"/>
        <end position="21"/>
    </location>
</feature>
<feature type="compositionally biased region" description="Basic and acidic residues" evidence="1">
    <location>
        <begin position="109"/>
        <end position="119"/>
    </location>
</feature>
<evidence type="ECO:0000256" key="1">
    <source>
        <dbReference type="SAM" id="MobiDB-lite"/>
    </source>
</evidence>
<protein>
    <submittedName>
        <fullName evidence="2">Uncharacterized protein</fullName>
    </submittedName>
</protein>
<accession>A0A4Q8BEB9</accession>
<dbReference type="RefSeq" id="WP_130336807.1">
    <property type="nucleotide sequence ID" value="NZ_SHLD01000001.1"/>
</dbReference>
<dbReference type="Proteomes" id="UP000294114">
    <property type="component" value="Unassembled WGS sequence"/>
</dbReference>
<evidence type="ECO:0000313" key="3">
    <source>
        <dbReference type="Proteomes" id="UP000294114"/>
    </source>
</evidence>
<dbReference type="OrthoDB" id="3785690at2"/>
<name>A0A4Q8BEB9_9ACTN</name>
<feature type="region of interest" description="Disordered" evidence="1">
    <location>
        <begin position="86"/>
        <end position="119"/>
    </location>
</feature>
<dbReference type="AlphaFoldDB" id="A0A4Q8BEB9"/>
<evidence type="ECO:0000313" key="2">
    <source>
        <dbReference type="EMBL" id="RZU76270.1"/>
    </source>
</evidence>
<comment type="caution">
    <text evidence="2">The sequence shown here is derived from an EMBL/GenBank/DDBJ whole genome shotgun (WGS) entry which is preliminary data.</text>
</comment>